<keyword evidence="4" id="KW-0677">Repeat</keyword>
<evidence type="ECO:0000313" key="8">
    <source>
        <dbReference type="Ensembl" id="ENSMMOP00000009354.1"/>
    </source>
</evidence>
<dbReference type="SUPFAM" id="SSF54534">
    <property type="entry name" value="FKBP-like"/>
    <property type="match status" value="1"/>
</dbReference>
<feature type="domain" description="PPIase FKBP-type" evidence="7">
    <location>
        <begin position="31"/>
        <end position="85"/>
    </location>
</feature>
<keyword evidence="3" id="KW-0597">Phosphoprotein</keyword>
<dbReference type="GO" id="GO:0003755">
    <property type="term" value="F:peptidyl-prolyl cis-trans isomerase activity"/>
    <property type="evidence" value="ECO:0007669"/>
    <property type="project" value="UniProtKB-KW"/>
</dbReference>
<evidence type="ECO:0000256" key="2">
    <source>
        <dbReference type="ARBA" id="ARBA00022490"/>
    </source>
</evidence>
<dbReference type="FunFam" id="1.25.40.10:FF:000052">
    <property type="entry name" value="Aryl-hydrocarbon-interacting protein-like 1"/>
    <property type="match status" value="1"/>
</dbReference>
<dbReference type="AlphaFoldDB" id="A0A3Q3WKL5"/>
<evidence type="ECO:0000256" key="4">
    <source>
        <dbReference type="ARBA" id="ARBA00022737"/>
    </source>
</evidence>
<dbReference type="InterPro" id="IPR046357">
    <property type="entry name" value="PPIase_dom_sf"/>
</dbReference>
<evidence type="ECO:0000259" key="7">
    <source>
        <dbReference type="PROSITE" id="PS50059"/>
    </source>
</evidence>
<keyword evidence="2" id="KW-0963">Cytoplasm</keyword>
<dbReference type="InterPro" id="IPR001179">
    <property type="entry name" value="PPIase_FKBP_dom"/>
</dbReference>
<accession>A0A3Q3WKL5</accession>
<evidence type="ECO:0000313" key="9">
    <source>
        <dbReference type="Proteomes" id="UP000261620"/>
    </source>
</evidence>
<name>A0A3Q3WKL5_MOLML</name>
<dbReference type="Ensembl" id="ENSMMOT00000009520.1">
    <property type="protein sequence ID" value="ENSMMOP00000009354.1"/>
    <property type="gene ID" value="ENSMMOG00000007227.1"/>
</dbReference>
<reference evidence="8" key="2">
    <citation type="submission" date="2025-09" db="UniProtKB">
        <authorList>
            <consortium name="Ensembl"/>
        </authorList>
    </citation>
    <scope>IDENTIFICATION</scope>
</reference>
<dbReference type="PROSITE" id="PS50059">
    <property type="entry name" value="FKBP_PPIASE"/>
    <property type="match status" value="1"/>
</dbReference>
<dbReference type="Proteomes" id="UP000261620">
    <property type="component" value="Unplaced"/>
</dbReference>
<keyword evidence="5" id="KW-0802">TPR repeat</keyword>
<evidence type="ECO:0000256" key="1">
    <source>
        <dbReference type="ARBA" id="ARBA00004496"/>
    </source>
</evidence>
<evidence type="ECO:0000256" key="5">
    <source>
        <dbReference type="ARBA" id="ARBA00022803"/>
    </source>
</evidence>
<keyword evidence="6" id="KW-0413">Isomerase</keyword>
<dbReference type="InterPro" id="IPR039663">
    <property type="entry name" value="AIP/AIPL1/TTC9"/>
</dbReference>
<reference evidence="8" key="1">
    <citation type="submission" date="2025-08" db="UniProtKB">
        <authorList>
            <consortium name="Ensembl"/>
        </authorList>
    </citation>
    <scope>IDENTIFICATION</scope>
</reference>
<comment type="subcellular location">
    <subcellularLocation>
        <location evidence="1">Cytoplasm</location>
    </subcellularLocation>
</comment>
<dbReference type="InterPro" id="IPR056277">
    <property type="entry name" value="PPIase_AIP"/>
</dbReference>
<proteinExistence type="predicted"/>
<evidence type="ECO:0000256" key="6">
    <source>
        <dbReference type="PROSITE-ProRule" id="PRU00277"/>
    </source>
</evidence>
<dbReference type="PANTHER" id="PTHR11242:SF3">
    <property type="entry name" value="AH RECEPTOR-INTERACTING PROTEIN"/>
    <property type="match status" value="1"/>
</dbReference>
<evidence type="ECO:0000256" key="3">
    <source>
        <dbReference type="ARBA" id="ARBA00022553"/>
    </source>
</evidence>
<dbReference type="InterPro" id="IPR011990">
    <property type="entry name" value="TPR-like_helical_dom_sf"/>
</dbReference>
<dbReference type="GO" id="GO:0005737">
    <property type="term" value="C:cytoplasm"/>
    <property type="evidence" value="ECO:0007669"/>
    <property type="project" value="UniProtKB-SubCell"/>
</dbReference>
<dbReference type="PANTHER" id="PTHR11242">
    <property type="entry name" value="ARYL HYDROCARBON RECEPTOR INTERACTING PROTEIN RELATED"/>
    <property type="match status" value="1"/>
</dbReference>
<protein>
    <recommendedName>
        <fullName evidence="6">peptidylprolyl isomerase</fullName>
        <ecNumber evidence="6">5.2.1.8</ecNumber>
    </recommendedName>
</protein>
<organism evidence="8 9">
    <name type="scientific">Mola mola</name>
    <name type="common">Ocean sunfish</name>
    <name type="synonym">Tetraodon mola</name>
    <dbReference type="NCBI Taxonomy" id="94237"/>
    <lineage>
        <taxon>Eukaryota</taxon>
        <taxon>Metazoa</taxon>
        <taxon>Chordata</taxon>
        <taxon>Craniata</taxon>
        <taxon>Vertebrata</taxon>
        <taxon>Euteleostomi</taxon>
        <taxon>Actinopterygii</taxon>
        <taxon>Neopterygii</taxon>
        <taxon>Teleostei</taxon>
        <taxon>Neoteleostei</taxon>
        <taxon>Acanthomorphata</taxon>
        <taxon>Eupercaria</taxon>
        <taxon>Tetraodontiformes</taxon>
        <taxon>Molidae</taxon>
        <taxon>Mola</taxon>
    </lineage>
</organism>
<dbReference type="SUPFAM" id="SSF48452">
    <property type="entry name" value="TPR-like"/>
    <property type="match status" value="1"/>
</dbReference>
<dbReference type="Pfam" id="PF23322">
    <property type="entry name" value="PPIase_AIP"/>
    <property type="match status" value="1"/>
</dbReference>
<dbReference type="Gene3D" id="3.10.50.40">
    <property type="match status" value="1"/>
</dbReference>
<dbReference type="Gene3D" id="1.25.40.10">
    <property type="entry name" value="Tetratricopeptide repeat domain"/>
    <property type="match status" value="1"/>
</dbReference>
<sequence>MEEEARKLLEEGIRKKLVSPGKGELPTFANGTKVVFHYRTSLCDGKALDDSRTMGGRSKPMELILGKKFKLAVWERVVTTMRQGEISEFTCDTKHTTLYPLVSQSLRNISAGKDPLEGQRHCCGIAQIHSHHSLGHRDLDELQARPKPLVFTIELLEVLPPGSFQLDVWAMTDKEKLELVPQIHEEGNTLFKQGQIKEASEKYYNGIACLKNLQMKEHPGDEAWLKLDHMITPLLLNYCQCMLLQGQYYEVIEHCSSILAFYKRAKAHAAVWNEHEARADFAKVLELDPSLEQSVAKELRVMEERIRTKEKEEKNRYKGLFNTPPATAMTVSLFYFI</sequence>
<comment type="catalytic activity">
    <reaction evidence="6">
        <text>[protein]-peptidylproline (omega=180) = [protein]-peptidylproline (omega=0)</text>
        <dbReference type="Rhea" id="RHEA:16237"/>
        <dbReference type="Rhea" id="RHEA-COMP:10747"/>
        <dbReference type="Rhea" id="RHEA-COMP:10748"/>
        <dbReference type="ChEBI" id="CHEBI:83833"/>
        <dbReference type="ChEBI" id="CHEBI:83834"/>
        <dbReference type="EC" id="5.2.1.8"/>
    </reaction>
</comment>
<keyword evidence="6" id="KW-0697">Rotamase</keyword>
<dbReference type="EC" id="5.2.1.8" evidence="6"/>
<keyword evidence="9" id="KW-1185">Reference proteome</keyword>